<name>A0A538TZA5_UNCEI</name>
<dbReference type="GO" id="GO:0009279">
    <property type="term" value="C:cell outer membrane"/>
    <property type="evidence" value="ECO:0007669"/>
    <property type="project" value="TreeGrafter"/>
</dbReference>
<dbReference type="Pfam" id="PF19838">
    <property type="entry name" value="LptD_2"/>
    <property type="match status" value="1"/>
</dbReference>
<dbReference type="InterPro" id="IPR050218">
    <property type="entry name" value="LptD"/>
</dbReference>
<gene>
    <name evidence="2" type="ORF">E6K80_13220</name>
</gene>
<dbReference type="InterPro" id="IPR045659">
    <property type="entry name" value="LptD_2"/>
</dbReference>
<comment type="caution">
    <text evidence="2">The sequence shown here is derived from an EMBL/GenBank/DDBJ whole genome shotgun (WGS) entry which is preliminary data.</text>
</comment>
<dbReference type="EMBL" id="VBPA01000355">
    <property type="protein sequence ID" value="TMQ68980.1"/>
    <property type="molecule type" value="Genomic_DNA"/>
</dbReference>
<evidence type="ECO:0000313" key="2">
    <source>
        <dbReference type="EMBL" id="TMQ68980.1"/>
    </source>
</evidence>
<dbReference type="PANTHER" id="PTHR30189:SF1">
    <property type="entry name" value="LPS-ASSEMBLY PROTEIN LPTD"/>
    <property type="match status" value="1"/>
</dbReference>
<feature type="domain" description="LPS-assembly protein LptD central" evidence="1">
    <location>
        <begin position="99"/>
        <end position="508"/>
    </location>
</feature>
<dbReference type="Proteomes" id="UP000319836">
    <property type="component" value="Unassembled WGS sequence"/>
</dbReference>
<dbReference type="GO" id="GO:1990351">
    <property type="term" value="C:transporter complex"/>
    <property type="evidence" value="ECO:0007669"/>
    <property type="project" value="TreeGrafter"/>
</dbReference>
<protein>
    <submittedName>
        <fullName evidence="2">LPS-assembly protein LptD</fullName>
    </submittedName>
</protein>
<proteinExistence type="predicted"/>
<evidence type="ECO:0000259" key="1">
    <source>
        <dbReference type="Pfam" id="PF19838"/>
    </source>
</evidence>
<feature type="non-terminal residue" evidence="2">
    <location>
        <position position="509"/>
    </location>
</feature>
<dbReference type="AlphaFoldDB" id="A0A538TZA5"/>
<sequence>MEFDLNRQTLVAEGRPELVELGDKVTGNHMTYDLESHVGNNYKAETEYEAGLYHGDRIRKPSEKELDVMNGSYSTCNLPEPHYHFASRWMKIYLKDKLVAKPVVFYVKKVPLLALPFWVFPIKPGRHSGFLFPQFQLGFSNRAGQFFRNGGYYWAPNDYMDLTADGDYYQAEPSWVIRGEANYKLLYVLDGTMNGSYARDEALKQENWDFDADHNQDLTPRTRLVARASFISSRDYNSSNLFGRPLSQRLNRFLTSSFAVSHAADWASFNDFVERRQDLDADLELEGKPTGTRASQNNLTESVPSLSLSFPTRNAGSLGMFHGTPLEKALSTMYLSLDGSFLSLHQRHAYVAGRVPFAADSTQDSVFVVGQEDNTRRGFQSHVSVSDSRRAFGWLNLQPNLNGTIAVFDHDVLGKKVVPTGVWSSGMTASASFYGTFAPRLGALEAFRHVIFPSLSLSYSPDFPNLLVAGPNGLRDRFESFGGIGVSGFKQFRMGFGLHQRLQIKLRHK</sequence>
<reference evidence="2 3" key="1">
    <citation type="journal article" date="2019" name="Nat. Microbiol.">
        <title>Mediterranean grassland soil C-N compound turnover is dependent on rainfall and depth, and is mediated by genomically divergent microorganisms.</title>
        <authorList>
            <person name="Diamond S."/>
            <person name="Andeer P.F."/>
            <person name="Li Z."/>
            <person name="Crits-Christoph A."/>
            <person name="Burstein D."/>
            <person name="Anantharaman K."/>
            <person name="Lane K.R."/>
            <person name="Thomas B.C."/>
            <person name="Pan C."/>
            <person name="Northen T.R."/>
            <person name="Banfield J.F."/>
        </authorList>
    </citation>
    <scope>NUCLEOTIDE SEQUENCE [LARGE SCALE GENOMIC DNA]</scope>
    <source>
        <strain evidence="2">WS_10</strain>
    </source>
</reference>
<dbReference type="PANTHER" id="PTHR30189">
    <property type="entry name" value="LPS-ASSEMBLY PROTEIN"/>
    <property type="match status" value="1"/>
</dbReference>
<evidence type="ECO:0000313" key="3">
    <source>
        <dbReference type="Proteomes" id="UP000319836"/>
    </source>
</evidence>
<accession>A0A538TZA5</accession>
<organism evidence="2 3">
    <name type="scientific">Eiseniibacteriota bacterium</name>
    <dbReference type="NCBI Taxonomy" id="2212470"/>
    <lineage>
        <taxon>Bacteria</taxon>
        <taxon>Candidatus Eiseniibacteriota</taxon>
    </lineage>
</organism>